<dbReference type="OrthoDB" id="2014935at2"/>
<feature type="transmembrane region" description="Helical" evidence="1">
    <location>
        <begin position="429"/>
        <end position="451"/>
    </location>
</feature>
<feature type="transmembrane region" description="Helical" evidence="1">
    <location>
        <begin position="394"/>
        <end position="417"/>
    </location>
</feature>
<dbReference type="EMBL" id="FNVO01000034">
    <property type="protein sequence ID" value="SEG92512.1"/>
    <property type="molecule type" value="Genomic_DNA"/>
</dbReference>
<evidence type="ECO:0000313" key="3">
    <source>
        <dbReference type="Proteomes" id="UP000236723"/>
    </source>
</evidence>
<evidence type="ECO:0000256" key="1">
    <source>
        <dbReference type="SAM" id="Phobius"/>
    </source>
</evidence>
<dbReference type="AlphaFoldDB" id="A0A1H6E4E1"/>
<accession>A0A1H6E4E1</accession>
<name>A0A1H6E4E1_9ACTN</name>
<keyword evidence="1" id="KW-1133">Transmembrane helix</keyword>
<feature type="transmembrane region" description="Helical" evidence="1">
    <location>
        <begin position="342"/>
        <end position="364"/>
    </location>
</feature>
<feature type="transmembrane region" description="Helical" evidence="1">
    <location>
        <begin position="498"/>
        <end position="524"/>
    </location>
</feature>
<protein>
    <submittedName>
        <fullName evidence="2">ABC-2 type transport system permease protein</fullName>
    </submittedName>
</protein>
<organism evidence="2 3">
    <name type="scientific">Thermomonospora echinospora</name>
    <dbReference type="NCBI Taxonomy" id="1992"/>
    <lineage>
        <taxon>Bacteria</taxon>
        <taxon>Bacillati</taxon>
        <taxon>Actinomycetota</taxon>
        <taxon>Actinomycetes</taxon>
        <taxon>Streptosporangiales</taxon>
        <taxon>Thermomonosporaceae</taxon>
        <taxon>Thermomonospora</taxon>
    </lineage>
</organism>
<keyword evidence="3" id="KW-1185">Reference proteome</keyword>
<feature type="transmembrane region" description="Helical" evidence="1">
    <location>
        <begin position="236"/>
        <end position="257"/>
    </location>
</feature>
<feature type="transmembrane region" description="Helical" evidence="1">
    <location>
        <begin position="80"/>
        <end position="100"/>
    </location>
</feature>
<feature type="transmembrane region" description="Helical" evidence="1">
    <location>
        <begin position="458"/>
        <end position="478"/>
    </location>
</feature>
<feature type="transmembrane region" description="Helical" evidence="1">
    <location>
        <begin position="186"/>
        <end position="205"/>
    </location>
</feature>
<evidence type="ECO:0000313" key="2">
    <source>
        <dbReference type="EMBL" id="SEG92512.1"/>
    </source>
</evidence>
<reference evidence="3" key="1">
    <citation type="submission" date="2016-10" db="EMBL/GenBank/DDBJ databases">
        <authorList>
            <person name="Varghese N."/>
            <person name="Submissions S."/>
        </authorList>
    </citation>
    <scope>NUCLEOTIDE SEQUENCE [LARGE SCALE GENOMIC DNA]</scope>
    <source>
        <strain evidence="3">DSM 43163</strain>
    </source>
</reference>
<feature type="transmembrane region" description="Helical" evidence="1">
    <location>
        <begin position="295"/>
        <end position="313"/>
    </location>
</feature>
<dbReference type="Proteomes" id="UP000236723">
    <property type="component" value="Unassembled WGS sequence"/>
</dbReference>
<feature type="transmembrane region" description="Helical" evidence="1">
    <location>
        <begin position="153"/>
        <end position="174"/>
    </location>
</feature>
<dbReference type="RefSeq" id="WP_160147227.1">
    <property type="nucleotide sequence ID" value="NZ_FNVO01000034.1"/>
</dbReference>
<sequence>MTANAGARTLLRLALRRDRVMIPVWVGLLFVLALTVLTGYQGLYSEEAERREFAAGINTNTSLLAFYGPAHAASVGALTAWRLGAAAAVLVSVMSILLVVRHTRAEEEDGRLELVSAGVVGRYAPLTVALGTAFLANLALGLSVTLLLMGEGAAGAVAFGLAWTLTGTFFATVAAVTAQLTGNARVANTIAITLLGAAFLLRAVADSGGANGPTWLSWLSPIGWGQQVRPYAGDRWWVLALPLAGAMLLAALAYSLVARRDLGGGLLPSRPGPAQAAPSLRSPLALAWRLQRGALAAWAAGFAVYGLVFGGTIEGVDELAGDSPSTRDAIARMGGTTDLTNAFLVTAFGLMALTASVYAVQAMLRLRGEEAHGRAEPLLASPVSRVRWAGGHALIALLGTALLLVVGGVTTGLTYGLTSGDLAGAMADAMGGALVQVPAAWVPAGIALALLGPAPRAVAGAWAAIAVFLLLGQVGPLLELDQWAMDLSPFTHVPKLPGAAMAVAPMVWLAVVTAALAAAGLYGLRRRDITA</sequence>
<keyword evidence="1" id="KW-0812">Transmembrane</keyword>
<gene>
    <name evidence="2" type="ORF">SAMN04489712_13420</name>
</gene>
<feature type="transmembrane region" description="Helical" evidence="1">
    <location>
        <begin position="20"/>
        <end position="40"/>
    </location>
</feature>
<feature type="transmembrane region" description="Helical" evidence="1">
    <location>
        <begin position="120"/>
        <end position="147"/>
    </location>
</feature>
<proteinExistence type="predicted"/>
<keyword evidence="1" id="KW-0472">Membrane</keyword>